<accession>A0AAD5XX86</accession>
<evidence type="ECO:0000256" key="1">
    <source>
        <dbReference type="ARBA" id="ARBA00004567"/>
    </source>
</evidence>
<comment type="similarity">
    <text evidence="2">Belongs to the nucleoporin GLFG family.</text>
</comment>
<feature type="compositionally biased region" description="Low complexity" evidence="9">
    <location>
        <begin position="576"/>
        <end position="587"/>
    </location>
</feature>
<dbReference type="GO" id="GO:0017056">
    <property type="term" value="F:structural constituent of nuclear pore"/>
    <property type="evidence" value="ECO:0007669"/>
    <property type="project" value="InterPro"/>
</dbReference>
<dbReference type="GO" id="GO:0034398">
    <property type="term" value="P:telomere tethering at nuclear periphery"/>
    <property type="evidence" value="ECO:0007669"/>
    <property type="project" value="TreeGrafter"/>
</dbReference>
<dbReference type="PANTHER" id="PTHR23198:SF6">
    <property type="entry name" value="NUCLEAR PORE COMPLEX PROTEIN NUP98-NUP96"/>
    <property type="match status" value="1"/>
</dbReference>
<comment type="subcellular location">
    <subcellularLocation>
        <location evidence="1">Nucleus</location>
        <location evidence="1">Nuclear pore complex</location>
    </subcellularLocation>
</comment>
<protein>
    <recommendedName>
        <fullName evidence="10">Peptidase S59 domain-containing protein</fullName>
    </recommendedName>
</protein>
<feature type="region of interest" description="Disordered" evidence="9">
    <location>
        <begin position="572"/>
        <end position="600"/>
    </location>
</feature>
<keyword evidence="3" id="KW-0813">Transport</keyword>
<evidence type="ECO:0000313" key="11">
    <source>
        <dbReference type="EMBL" id="KAJ3223488.1"/>
    </source>
</evidence>
<keyword evidence="5" id="KW-0653">Protein transport</keyword>
<dbReference type="InterPro" id="IPR007230">
    <property type="entry name" value="Nup98_auto-Pept-S59_dom"/>
</dbReference>
<dbReference type="Gene3D" id="1.10.10.2360">
    <property type="match status" value="1"/>
</dbReference>
<feature type="compositionally biased region" description="Low complexity" evidence="9">
    <location>
        <begin position="1"/>
        <end position="20"/>
    </location>
</feature>
<proteinExistence type="inferred from homology"/>
<dbReference type="Pfam" id="PF21240">
    <property type="entry name" value="Nup98_GLEBS"/>
    <property type="match status" value="1"/>
</dbReference>
<keyword evidence="6" id="KW-0811">Translocation</keyword>
<evidence type="ECO:0000256" key="7">
    <source>
        <dbReference type="ARBA" id="ARBA00023132"/>
    </source>
</evidence>
<dbReference type="PROSITE" id="PS51434">
    <property type="entry name" value="NUP_C"/>
    <property type="match status" value="1"/>
</dbReference>
<dbReference type="Proteomes" id="UP001211065">
    <property type="component" value="Unassembled WGS sequence"/>
</dbReference>
<dbReference type="GO" id="GO:0006606">
    <property type="term" value="P:protein import into nucleus"/>
    <property type="evidence" value="ECO:0007669"/>
    <property type="project" value="TreeGrafter"/>
</dbReference>
<dbReference type="GO" id="GO:0051028">
    <property type="term" value="P:mRNA transport"/>
    <property type="evidence" value="ECO:0007669"/>
    <property type="project" value="UniProtKB-KW"/>
</dbReference>
<dbReference type="GO" id="GO:0000973">
    <property type="term" value="P:post-transcriptional tethering of RNA polymerase II gene DNA at nuclear periphery"/>
    <property type="evidence" value="ECO:0007669"/>
    <property type="project" value="TreeGrafter"/>
</dbReference>
<feature type="region of interest" description="Disordered" evidence="9">
    <location>
        <begin position="534"/>
        <end position="560"/>
    </location>
</feature>
<evidence type="ECO:0000313" key="12">
    <source>
        <dbReference type="Proteomes" id="UP001211065"/>
    </source>
</evidence>
<evidence type="ECO:0000256" key="9">
    <source>
        <dbReference type="SAM" id="MobiDB-lite"/>
    </source>
</evidence>
<dbReference type="GO" id="GO:0044614">
    <property type="term" value="C:nuclear pore cytoplasmic filaments"/>
    <property type="evidence" value="ECO:0007669"/>
    <property type="project" value="TreeGrafter"/>
</dbReference>
<keyword evidence="4" id="KW-0509">mRNA transport</keyword>
<gene>
    <name evidence="11" type="ORF">HK099_001071</name>
</gene>
<reference evidence="11" key="1">
    <citation type="submission" date="2020-05" db="EMBL/GenBank/DDBJ databases">
        <title>Phylogenomic resolution of chytrid fungi.</title>
        <authorList>
            <person name="Stajich J.E."/>
            <person name="Amses K."/>
            <person name="Simmons R."/>
            <person name="Seto K."/>
            <person name="Myers J."/>
            <person name="Bonds A."/>
            <person name="Quandt C.A."/>
            <person name="Barry K."/>
            <person name="Liu P."/>
            <person name="Grigoriev I."/>
            <person name="Longcore J.E."/>
            <person name="James T.Y."/>
        </authorList>
    </citation>
    <scope>NUCLEOTIDE SEQUENCE</scope>
    <source>
        <strain evidence="11">JEL0476</strain>
    </source>
</reference>
<dbReference type="InterPro" id="IPR025574">
    <property type="entry name" value="Nucleoporin_FG_rpt"/>
</dbReference>
<comment type="caution">
    <text evidence="11">The sequence shown here is derived from an EMBL/GenBank/DDBJ whole genome shotgun (WGS) entry which is preliminary data.</text>
</comment>
<evidence type="ECO:0000256" key="3">
    <source>
        <dbReference type="ARBA" id="ARBA00022448"/>
    </source>
</evidence>
<dbReference type="Pfam" id="PF13634">
    <property type="entry name" value="Nucleoporin_FG"/>
    <property type="match status" value="2"/>
</dbReference>
<dbReference type="SUPFAM" id="SSF82215">
    <property type="entry name" value="C-terminal autoproteolytic domain of nucleoporin nup98"/>
    <property type="match status" value="1"/>
</dbReference>
<feature type="region of interest" description="Disordered" evidence="9">
    <location>
        <begin position="1"/>
        <end position="61"/>
    </location>
</feature>
<dbReference type="Gene3D" id="3.30.1610.10">
    <property type="entry name" value="Peptidase S59, nucleoporin"/>
    <property type="match status" value="1"/>
</dbReference>
<dbReference type="GO" id="GO:0008139">
    <property type="term" value="F:nuclear localization sequence binding"/>
    <property type="evidence" value="ECO:0007669"/>
    <property type="project" value="TreeGrafter"/>
</dbReference>
<evidence type="ECO:0000256" key="6">
    <source>
        <dbReference type="ARBA" id="ARBA00023010"/>
    </source>
</evidence>
<evidence type="ECO:0000256" key="5">
    <source>
        <dbReference type="ARBA" id="ARBA00022927"/>
    </source>
</evidence>
<evidence type="ECO:0000256" key="8">
    <source>
        <dbReference type="ARBA" id="ARBA00023242"/>
    </source>
</evidence>
<sequence>MFGSFGQQQQQPQQSMFGQSNNAFGQPPASGGGLFGQPSNNAFGQPQQQSSLFGGGSSASSNAFGNTSKPAFGFNNTSSGFGFGSQPQQSTGSSLFSSQPSSGFGASSNATTPTNNQGTGNPAYSPLQEKEGSTISTTCYYQTISCMPAYKNFSLEELRFQDYSLGKKFSSGTSGAPAAFGMNSGFGGTSTPASTTSFGAFGQPATTTAGTSLFGQTQPSFGSGFGQNTTAPTTGFGFGSSNTTSAFGQPASSTGGMFGQSSAPSAFGTSNTSGLGAFGSTNNTTTSAFGAPASTPSPFAFGTAATNNAPSAFGAASSTTPAFGFGAPATQQPATGTGFGFGATSQPATGGGLFGNSTTPATGGLFGNTNTSNTGGLFGAKPAGSGLFGAGSTTSTSLFGNPPATTTASNLFAAPAPLNFGATQPATSTTGLFGNTSQPSSGFGATSTNLFKPTGTFSGFGGGTATNTFAPTTSTSNFGGFSGNSFSSTTPNLFGQSTQQQQAQSVNLTASINRNPYGNIPLFNEPKRNFGSSVFATPAGSSSEDKLKNSSIHPSFSNKLTPKSISKMKLRGFDLSSPSKNSSTPTSLFDGSNRDDQVLGLDPRFQPRVSVKKLIIEEPEPTRKEIVSEASNVFDADLEERASNVYEEYKRNANSSTYYEEESITINSTPIKANTNIGKSLPGMQSTIAKQRIVKEPSSSNFSQPKNASPVSPEKTIVLPKRAANLPENYVISPSLADILKKSEDELTEVPNFVVELPGVGKIEFLEPVDIINSTPSKEKSEIKKIFGNLIYFEGFAAVVYDEKYAIKIPPRGSGFNVKSRVTLYGLWPKDSQGNIITNPNDPKHKNQISKMKKVADTKFVSFNNTDGSWCFEVEHW</sequence>
<dbReference type="GO" id="GO:0006405">
    <property type="term" value="P:RNA export from nucleus"/>
    <property type="evidence" value="ECO:0007669"/>
    <property type="project" value="TreeGrafter"/>
</dbReference>
<evidence type="ECO:0000256" key="2">
    <source>
        <dbReference type="ARBA" id="ARBA00008926"/>
    </source>
</evidence>
<evidence type="ECO:0000256" key="4">
    <source>
        <dbReference type="ARBA" id="ARBA00022816"/>
    </source>
</evidence>
<evidence type="ECO:0000259" key="10">
    <source>
        <dbReference type="PROSITE" id="PS51434"/>
    </source>
</evidence>
<feature type="domain" description="Peptidase S59" evidence="10">
    <location>
        <begin position="727"/>
        <end position="877"/>
    </location>
</feature>
<feature type="region of interest" description="Disordered" evidence="9">
    <location>
        <begin position="79"/>
        <end position="129"/>
    </location>
</feature>
<feature type="compositionally biased region" description="Low complexity" evidence="9">
    <location>
        <begin position="79"/>
        <end position="123"/>
    </location>
</feature>
<dbReference type="AlphaFoldDB" id="A0AAD5XX86"/>
<dbReference type="EMBL" id="JADGJW010000128">
    <property type="protein sequence ID" value="KAJ3223488.1"/>
    <property type="molecule type" value="Genomic_DNA"/>
</dbReference>
<keyword evidence="8" id="KW-0539">Nucleus</keyword>
<dbReference type="InterPro" id="IPR037665">
    <property type="entry name" value="Nucleoporin_S59-like"/>
</dbReference>
<dbReference type="InterPro" id="IPR036903">
    <property type="entry name" value="Nup98_auto-Pept-S59_dom_sf"/>
</dbReference>
<dbReference type="FunFam" id="1.10.10.2360:FF:000001">
    <property type="entry name" value="Nuclear pore complex protein Nup98-Nup96"/>
    <property type="match status" value="1"/>
</dbReference>
<dbReference type="Pfam" id="PF04096">
    <property type="entry name" value="Nucleoporin2"/>
    <property type="match status" value="1"/>
</dbReference>
<feature type="compositionally biased region" description="Polar residues" evidence="9">
    <location>
        <begin position="549"/>
        <end position="560"/>
    </location>
</feature>
<keyword evidence="12" id="KW-1185">Reference proteome</keyword>
<dbReference type="GO" id="GO:0003723">
    <property type="term" value="F:RNA binding"/>
    <property type="evidence" value="ECO:0007669"/>
    <property type="project" value="TreeGrafter"/>
</dbReference>
<dbReference type="PANTHER" id="PTHR23198">
    <property type="entry name" value="NUCLEOPORIN"/>
    <property type="match status" value="1"/>
</dbReference>
<organism evidence="11 12">
    <name type="scientific">Clydaea vesicula</name>
    <dbReference type="NCBI Taxonomy" id="447962"/>
    <lineage>
        <taxon>Eukaryota</taxon>
        <taxon>Fungi</taxon>
        <taxon>Fungi incertae sedis</taxon>
        <taxon>Chytridiomycota</taxon>
        <taxon>Chytridiomycota incertae sedis</taxon>
        <taxon>Chytridiomycetes</taxon>
        <taxon>Lobulomycetales</taxon>
        <taxon>Lobulomycetaceae</taxon>
        <taxon>Clydaea</taxon>
    </lineage>
</organism>
<name>A0AAD5XX86_9FUNG</name>
<keyword evidence="7" id="KW-0906">Nuclear pore complex</keyword>